<feature type="region of interest" description="Disordered" evidence="2">
    <location>
        <begin position="1"/>
        <end position="81"/>
    </location>
</feature>
<keyword evidence="5" id="KW-1185">Reference proteome</keyword>
<feature type="compositionally biased region" description="Polar residues" evidence="2">
    <location>
        <begin position="215"/>
        <end position="229"/>
    </location>
</feature>
<accession>A0AAJ0BK93</accession>
<feature type="compositionally biased region" description="Polar residues" evidence="2">
    <location>
        <begin position="1160"/>
        <end position="1181"/>
    </location>
</feature>
<feature type="region of interest" description="Disordered" evidence="2">
    <location>
        <begin position="1112"/>
        <end position="1197"/>
    </location>
</feature>
<dbReference type="PROSITE" id="PS50088">
    <property type="entry name" value="ANK_REPEAT"/>
    <property type="match status" value="1"/>
</dbReference>
<feature type="compositionally biased region" description="Basic and acidic residues" evidence="2">
    <location>
        <begin position="1187"/>
        <end position="1197"/>
    </location>
</feature>
<evidence type="ECO:0000256" key="1">
    <source>
        <dbReference type="PROSITE-ProRule" id="PRU00023"/>
    </source>
</evidence>
<feature type="repeat" description="ANK" evidence="1">
    <location>
        <begin position="510"/>
        <end position="542"/>
    </location>
</feature>
<dbReference type="InterPro" id="IPR036770">
    <property type="entry name" value="Ankyrin_rpt-contain_sf"/>
</dbReference>
<dbReference type="PANTHER" id="PTHR47685">
    <property type="entry name" value="MAGNESIUM TRANSPORT PROTEIN CORA"/>
    <property type="match status" value="1"/>
</dbReference>
<dbReference type="Gene3D" id="1.25.40.20">
    <property type="entry name" value="Ankyrin repeat-containing domain"/>
    <property type="match status" value="1"/>
</dbReference>
<comment type="caution">
    <text evidence="4">The sequence shown here is derived from an EMBL/GenBank/DDBJ whole genome shotgun (WGS) entry which is preliminary data.</text>
</comment>
<feature type="region of interest" description="Disordered" evidence="2">
    <location>
        <begin position="123"/>
        <end position="229"/>
    </location>
</feature>
<feature type="compositionally biased region" description="Basic and acidic residues" evidence="2">
    <location>
        <begin position="56"/>
        <end position="74"/>
    </location>
</feature>
<protein>
    <recommendedName>
        <fullName evidence="6">Ankyrin repeat protein</fullName>
    </recommendedName>
</protein>
<dbReference type="PANTHER" id="PTHR47685:SF1">
    <property type="entry name" value="MAGNESIUM TRANSPORT PROTEIN CORA"/>
    <property type="match status" value="1"/>
</dbReference>
<feature type="region of interest" description="Disordered" evidence="2">
    <location>
        <begin position="761"/>
        <end position="812"/>
    </location>
</feature>
<keyword evidence="3" id="KW-1133">Transmembrane helix</keyword>
<reference evidence="4" key="1">
    <citation type="submission" date="2023-06" db="EMBL/GenBank/DDBJ databases">
        <title>Genome-scale phylogeny and comparative genomics of the fungal order Sordariales.</title>
        <authorList>
            <consortium name="Lawrence Berkeley National Laboratory"/>
            <person name="Hensen N."/>
            <person name="Bonometti L."/>
            <person name="Westerberg I."/>
            <person name="Brannstrom I.O."/>
            <person name="Guillou S."/>
            <person name="Cros-Aarteil S."/>
            <person name="Calhoun S."/>
            <person name="Haridas S."/>
            <person name="Kuo A."/>
            <person name="Mondo S."/>
            <person name="Pangilinan J."/>
            <person name="Riley R."/>
            <person name="Labutti K."/>
            <person name="Andreopoulos B."/>
            <person name="Lipzen A."/>
            <person name="Chen C."/>
            <person name="Yanf M."/>
            <person name="Daum C."/>
            <person name="Ng V."/>
            <person name="Clum A."/>
            <person name="Steindorff A."/>
            <person name="Ohm R."/>
            <person name="Martin F."/>
            <person name="Silar P."/>
            <person name="Natvig D."/>
            <person name="Lalanne C."/>
            <person name="Gautier V."/>
            <person name="Ament-Velasquez S.L."/>
            <person name="Kruys A."/>
            <person name="Hutchinson M.I."/>
            <person name="Powell A.J."/>
            <person name="Barry K."/>
            <person name="Miller A.N."/>
            <person name="Grigoriev I.V."/>
            <person name="Debuchy R."/>
            <person name="Gladieux P."/>
            <person name="Thoren M.H."/>
            <person name="Johannesson H."/>
        </authorList>
    </citation>
    <scope>NUCLEOTIDE SEQUENCE</scope>
    <source>
        <strain evidence="4">PSN4</strain>
    </source>
</reference>
<gene>
    <name evidence="4" type="ORF">QBC47DRAFT_291905</name>
</gene>
<dbReference type="InterPro" id="IPR050829">
    <property type="entry name" value="CorA_MIT"/>
</dbReference>
<evidence type="ECO:0000256" key="2">
    <source>
        <dbReference type="SAM" id="MobiDB-lite"/>
    </source>
</evidence>
<dbReference type="EMBL" id="MU839828">
    <property type="protein sequence ID" value="KAK1759815.1"/>
    <property type="molecule type" value="Genomic_DNA"/>
</dbReference>
<evidence type="ECO:0008006" key="6">
    <source>
        <dbReference type="Google" id="ProtNLM"/>
    </source>
</evidence>
<keyword evidence="3" id="KW-0812">Transmembrane</keyword>
<keyword evidence="3" id="KW-0472">Membrane</keyword>
<feature type="compositionally biased region" description="Acidic residues" evidence="2">
    <location>
        <begin position="1112"/>
        <end position="1122"/>
    </location>
</feature>
<proteinExistence type="predicted"/>
<dbReference type="Proteomes" id="UP001239445">
    <property type="component" value="Unassembled WGS sequence"/>
</dbReference>
<name>A0AAJ0BK93_9PEZI</name>
<organism evidence="4 5">
    <name type="scientific">Echria macrotheca</name>
    <dbReference type="NCBI Taxonomy" id="438768"/>
    <lineage>
        <taxon>Eukaryota</taxon>
        <taxon>Fungi</taxon>
        <taxon>Dikarya</taxon>
        <taxon>Ascomycota</taxon>
        <taxon>Pezizomycotina</taxon>
        <taxon>Sordariomycetes</taxon>
        <taxon>Sordariomycetidae</taxon>
        <taxon>Sordariales</taxon>
        <taxon>Schizotheciaceae</taxon>
        <taxon>Echria</taxon>
    </lineage>
</organism>
<feature type="compositionally biased region" description="Polar residues" evidence="2">
    <location>
        <begin position="44"/>
        <end position="55"/>
    </location>
</feature>
<evidence type="ECO:0000256" key="3">
    <source>
        <dbReference type="SAM" id="Phobius"/>
    </source>
</evidence>
<dbReference type="SUPFAM" id="SSF48403">
    <property type="entry name" value="Ankyrin repeat"/>
    <property type="match status" value="1"/>
</dbReference>
<evidence type="ECO:0000313" key="4">
    <source>
        <dbReference type="EMBL" id="KAK1759815.1"/>
    </source>
</evidence>
<feature type="compositionally biased region" description="Basic and acidic residues" evidence="2">
    <location>
        <begin position="770"/>
        <end position="784"/>
    </location>
</feature>
<feature type="compositionally biased region" description="Low complexity" evidence="2">
    <location>
        <begin position="152"/>
        <end position="170"/>
    </location>
</feature>
<feature type="compositionally biased region" description="Polar residues" evidence="2">
    <location>
        <begin position="785"/>
        <end position="804"/>
    </location>
</feature>
<dbReference type="PROSITE" id="PS50297">
    <property type="entry name" value="ANK_REP_REGION"/>
    <property type="match status" value="1"/>
</dbReference>
<evidence type="ECO:0000313" key="5">
    <source>
        <dbReference type="Proteomes" id="UP001239445"/>
    </source>
</evidence>
<sequence>MATAGEKPPVGIDNGVESGDAVKPQKEDAKISDRLRSQKPKTAESPNQPATSHQGEASETKQETKQEAKQEDSKVGSQLHQTTLPELRVLYPQHSSSVPRVDIVAIHDLGETLDKAWIYRRKQRKRQNDSLLSRVTAPTKSAPPGEGGRPGSDGSPVPGPSKGKPPTSLSAIRHFLDRGDPPDMAGLVDGATANPAGPSTQPAGRPTSPRDGQPSAGQSNNPTAPEQGTRNLAAGRANDIPSDRPSTDRGSARGVNWLIDALMLPAEVPGVRVMCYEYTCPDVAAKDPSKFLRDTAVDLLHRLRHKRPTAEKGYAQVPIIFIGLGLGALIAQQAIVNLQIPSDGKPDSEADTVLDIVAGVLLLDAPSPQISDPNFPLSRSQASKKSWTDDWFVSPASSSLPTTKIDALSLWIEFSAASSAKKICLSWYYDPAKGGENARIHRDDIMLLGKVSDTAHRLSRFDGPGDVDYKSLVNIIKRSILVRYCSTKSLKWHFLDVSKYMYSFRLRDQQGLTPLHVAAEAGNLTAVKALTNKDATLIREKDNDWRPPLTTAIRRAARQIGEQTQSEEETKSSFAPIIKFLVKSDPSSGLQLENRDRFGFLPWRYATGDENQWIRRLKKKLVEGNSLAENHVMERVLVPEPGSAQSKACDAFDVILVEVFLEKNRNRTKEKFNRDFSSVTDIIYNGKDGVSRILDESRPDNSPRSKVFCRWVHLPSNNEQWVRDLLISMGYQDGSMGGQRHEGKQIIDRYMTPQAKRYVHSHGFTDENEPTEKPATLRHERSSETGKTITLQPSDVAASGNTPVSPIPNSPYPGGKESNAIVIFLPILGFETHRHRKYLSEAIKRAAGVATSHGDAMLPTKDSIKRTGLSPEAQSNESLVLDGYLNSDEVKPVHCRRTLDQFAYYMLESTEFRDSSQVAYRWAKNTGACSKAKDRPIIMVDQLWLWLLHDGTVISSFPSTWGDDDDFDHMKVLVNELGKNKERPGMERPLIRSAEHLLHILLRTSLDFGKRNGPAGFRFEDCFLSSINNVAEKQNGLFQKFRKVIEALENDKISPKDKKDQMKALFRLDEETGLLVEITDILDELTIIKTVLTQQQAVIQDLVQLYLKARDEDEDSEGDNADETQSRGGFRASNAPAEGSASQQGGKIQKQKEVNPKPTPSLSRTENTAKTQQEPARTQASLPAKSEGAEKGAQKNKRVELLQHRDLIFGTSAIVENHIRVTKDMLGMAEGVRESLKALLDLKQKHANGWEARFSREGSEATQWQGNVILFFTIVTAIFLPLSFMASFFALSIDVFPKDTTSQQTSWPLNRVCSYLCKHHLFITCWLPVWN</sequence>
<feature type="compositionally biased region" description="Basic and acidic residues" evidence="2">
    <location>
        <begin position="23"/>
        <end position="36"/>
    </location>
</feature>
<feature type="transmembrane region" description="Helical" evidence="3">
    <location>
        <begin position="1268"/>
        <end position="1291"/>
    </location>
</feature>
<dbReference type="Gene3D" id="1.20.58.340">
    <property type="entry name" value="Magnesium transport protein CorA, transmembrane region"/>
    <property type="match status" value="1"/>
</dbReference>
<feature type="compositionally biased region" description="Polar residues" evidence="2">
    <location>
        <begin position="129"/>
        <end position="139"/>
    </location>
</feature>
<keyword evidence="1" id="KW-0040">ANK repeat</keyword>
<dbReference type="InterPro" id="IPR002110">
    <property type="entry name" value="Ankyrin_rpt"/>
</dbReference>